<evidence type="ECO:0000313" key="1">
    <source>
        <dbReference type="EMBL" id="KNZ40220.1"/>
    </source>
</evidence>
<keyword evidence="2" id="KW-1185">Reference proteome</keyword>
<dbReference type="Proteomes" id="UP000036873">
    <property type="component" value="Unassembled WGS sequence"/>
</dbReference>
<dbReference type="InterPro" id="IPR050509">
    <property type="entry name" value="CoA-transferase_III"/>
</dbReference>
<dbReference type="InterPro" id="IPR023606">
    <property type="entry name" value="CoA-Trfase_III_dom_1_sf"/>
</dbReference>
<protein>
    <submittedName>
        <fullName evidence="1">Cinnamoyl-CoA:phenyllactate CoA-transferase</fullName>
    </submittedName>
</protein>
<dbReference type="PANTHER" id="PTHR48228">
    <property type="entry name" value="SUCCINYL-COA--D-CITRAMALATE COA-TRANSFERASE"/>
    <property type="match status" value="1"/>
</dbReference>
<dbReference type="EMBL" id="LGYO01000074">
    <property type="protein sequence ID" value="KNZ40220.1"/>
    <property type="molecule type" value="Genomic_DNA"/>
</dbReference>
<organism evidence="1 2">
    <name type="scientific">Acetobacterium bakii</name>
    <dbReference type="NCBI Taxonomy" id="52689"/>
    <lineage>
        <taxon>Bacteria</taxon>
        <taxon>Bacillati</taxon>
        <taxon>Bacillota</taxon>
        <taxon>Clostridia</taxon>
        <taxon>Eubacteriales</taxon>
        <taxon>Eubacteriaceae</taxon>
        <taxon>Acetobacterium</taxon>
    </lineage>
</organism>
<dbReference type="STRING" id="52689.AKG39_18790"/>
<dbReference type="Pfam" id="PF02515">
    <property type="entry name" value="CoA_transf_3"/>
    <property type="match status" value="1"/>
</dbReference>
<reference evidence="2" key="1">
    <citation type="submission" date="2015-07" db="EMBL/GenBank/DDBJ databases">
        <title>Draft genome sequence of Acetobacterium bakii DSM 8293, a potential psychrophilic chemical producer through syngas fermentation.</title>
        <authorList>
            <person name="Song Y."/>
            <person name="Hwang S."/>
            <person name="Cho B.-K."/>
        </authorList>
    </citation>
    <scope>NUCLEOTIDE SEQUENCE [LARGE SCALE GENOMIC DNA]</scope>
    <source>
        <strain evidence="2">DSM 8239</strain>
    </source>
</reference>
<dbReference type="OrthoDB" id="9797653at2"/>
<accession>A0A0L6TXB4</accession>
<dbReference type="InterPro" id="IPR044855">
    <property type="entry name" value="CoA-Trfase_III_dom3_sf"/>
</dbReference>
<proteinExistence type="predicted"/>
<sequence length="411" mass="46428">MSSQENVFKGIKVVELATYVAAPCAGRYFADLGASVIKIEGFGGDPLRTTAPSEGRPSDPYEDTTWDLENAGKKGIALNLKDQAGKDVLFKMLDEADIFITNWRSDALIRAGLDYDTLKVNYPKLVYAQLTGYGEMGPDKDLPGFDFTAFFARGGWLGTLYEKGSDPMNLVAGLGDHQAGLYLSAGIMSSLYKAEKTGQGEKVTVSLYHCAIYALGLLVQSAQYGTRYPINKRDMLNPFMNAFKTSDERLIQLAMPPYNVFFPKFMEIIGKLELKDDPKYCHFENLGDNSKYIYDLVNDYMETKTVAEHKEIFVKEDIPFAIAQLWEEILEDEQAWANDFLCSLKYDNGNTRTLLRQPIKFKEMGLPEYTRGPYIGEHSQEVLMELGYNDEEISALKEKKIFVEWNDIKNK</sequence>
<dbReference type="InterPro" id="IPR003673">
    <property type="entry name" value="CoA-Trfase_fam_III"/>
</dbReference>
<dbReference type="GO" id="GO:0016740">
    <property type="term" value="F:transferase activity"/>
    <property type="evidence" value="ECO:0007669"/>
    <property type="project" value="UniProtKB-KW"/>
</dbReference>
<keyword evidence="1" id="KW-0808">Transferase</keyword>
<dbReference type="PATRIC" id="fig|52689.4.peg.3676"/>
<dbReference type="RefSeq" id="WP_050741944.1">
    <property type="nucleotide sequence ID" value="NZ_LGYO01000074.1"/>
</dbReference>
<name>A0A0L6TXB4_9FIRM</name>
<dbReference type="PANTHER" id="PTHR48228:SF2">
    <property type="entry name" value="E-CINNAMOYL-COA:R-PHENYLLACTATE COA TRANSFERASE LARGE SUBUNIT"/>
    <property type="match status" value="1"/>
</dbReference>
<dbReference type="SUPFAM" id="SSF89796">
    <property type="entry name" value="CoA-transferase family III (CaiB/BaiF)"/>
    <property type="match status" value="1"/>
</dbReference>
<dbReference type="Gene3D" id="3.30.1540.10">
    <property type="entry name" value="formyl-coa transferase, domain 3"/>
    <property type="match status" value="1"/>
</dbReference>
<gene>
    <name evidence="1" type="ORF">AKG39_18790</name>
</gene>
<evidence type="ECO:0000313" key="2">
    <source>
        <dbReference type="Proteomes" id="UP000036873"/>
    </source>
</evidence>
<comment type="caution">
    <text evidence="1">The sequence shown here is derived from an EMBL/GenBank/DDBJ whole genome shotgun (WGS) entry which is preliminary data.</text>
</comment>
<dbReference type="AlphaFoldDB" id="A0A0L6TXB4"/>
<dbReference type="Gene3D" id="3.40.50.10540">
    <property type="entry name" value="Crotonobetainyl-coa:carnitine coa-transferase, domain 1"/>
    <property type="match status" value="1"/>
</dbReference>